<dbReference type="OrthoDB" id="1751413at2759"/>
<proteinExistence type="predicted"/>
<evidence type="ECO:0000313" key="3">
    <source>
        <dbReference type="Proteomes" id="UP000326396"/>
    </source>
</evidence>
<dbReference type="EMBL" id="SZYD01000018">
    <property type="protein sequence ID" value="KAD2806205.1"/>
    <property type="molecule type" value="Genomic_DNA"/>
</dbReference>
<evidence type="ECO:0000313" key="2">
    <source>
        <dbReference type="EMBL" id="KAD2806205.1"/>
    </source>
</evidence>
<name>A0A5N6LY29_9ASTR</name>
<dbReference type="AlphaFoldDB" id="A0A5N6LY29"/>
<feature type="compositionally biased region" description="Basic and acidic residues" evidence="1">
    <location>
        <begin position="8"/>
        <end position="33"/>
    </location>
</feature>
<comment type="caution">
    <text evidence="2">The sequence shown here is derived from an EMBL/GenBank/DDBJ whole genome shotgun (WGS) entry which is preliminary data.</text>
</comment>
<protein>
    <submittedName>
        <fullName evidence="2">Uncharacterized protein</fullName>
    </submittedName>
</protein>
<dbReference type="PANTHER" id="PTHR33494:SF29">
    <property type="match status" value="1"/>
</dbReference>
<organism evidence="2 3">
    <name type="scientific">Mikania micrantha</name>
    <name type="common">bitter vine</name>
    <dbReference type="NCBI Taxonomy" id="192012"/>
    <lineage>
        <taxon>Eukaryota</taxon>
        <taxon>Viridiplantae</taxon>
        <taxon>Streptophyta</taxon>
        <taxon>Embryophyta</taxon>
        <taxon>Tracheophyta</taxon>
        <taxon>Spermatophyta</taxon>
        <taxon>Magnoliopsida</taxon>
        <taxon>eudicotyledons</taxon>
        <taxon>Gunneridae</taxon>
        <taxon>Pentapetalae</taxon>
        <taxon>asterids</taxon>
        <taxon>campanulids</taxon>
        <taxon>Asterales</taxon>
        <taxon>Asteraceae</taxon>
        <taxon>Asteroideae</taxon>
        <taxon>Heliantheae alliance</taxon>
        <taxon>Eupatorieae</taxon>
        <taxon>Mikania</taxon>
    </lineage>
</organism>
<keyword evidence="3" id="KW-1185">Reference proteome</keyword>
<gene>
    <name evidence="2" type="ORF">E3N88_39582</name>
</gene>
<dbReference type="Proteomes" id="UP000326396">
    <property type="component" value="Linkage Group LG8"/>
</dbReference>
<dbReference type="PANTHER" id="PTHR33494">
    <property type="entry name" value="OS02G0793800 PROTEIN"/>
    <property type="match status" value="1"/>
</dbReference>
<sequence>MSMSDLVNHIENKITKNRTPGDQRPLSHEEQQSLHILEDISRCLFNDSYEHETNNAYEKLAAERSSDEPNPFTEPASVRMVMKDSSEVADDHKTTPGIPRNDSVGELLLNLPRIASLPHFFNI</sequence>
<accession>A0A5N6LY29</accession>
<feature type="region of interest" description="Disordered" evidence="1">
    <location>
        <begin position="1"/>
        <end position="33"/>
    </location>
</feature>
<reference evidence="2 3" key="1">
    <citation type="submission" date="2019-05" db="EMBL/GenBank/DDBJ databases">
        <title>Mikania micrantha, genome provides insights into the molecular mechanism of rapid growth.</title>
        <authorList>
            <person name="Liu B."/>
        </authorList>
    </citation>
    <scope>NUCLEOTIDE SEQUENCE [LARGE SCALE GENOMIC DNA]</scope>
    <source>
        <strain evidence="2">NLD-2019</strain>
        <tissue evidence="2">Leaf</tissue>
    </source>
</reference>
<evidence type="ECO:0000256" key="1">
    <source>
        <dbReference type="SAM" id="MobiDB-lite"/>
    </source>
</evidence>